<dbReference type="CDD" id="cd03221">
    <property type="entry name" value="ABCF_EF-3"/>
    <property type="match status" value="2"/>
</dbReference>
<dbReference type="SMART" id="SM00382">
    <property type="entry name" value="AAA"/>
    <property type="match status" value="2"/>
</dbReference>
<keyword evidence="12" id="KW-0648">Protein biosynthesis</keyword>
<feature type="region of interest" description="Disordered" evidence="10">
    <location>
        <begin position="497"/>
        <end position="535"/>
    </location>
</feature>
<dbReference type="PANTHER" id="PTHR42855:SF1">
    <property type="entry name" value="ABC TRANSPORTER DOMAIN-CONTAINING PROTEIN"/>
    <property type="match status" value="1"/>
</dbReference>
<dbReference type="Proteomes" id="UP000602381">
    <property type="component" value="Unassembled WGS sequence"/>
</dbReference>
<dbReference type="HAMAP" id="MF_00848">
    <property type="entry name" value="Uup"/>
    <property type="match status" value="1"/>
</dbReference>
<feature type="domain" description="ABC transporter" evidence="11">
    <location>
        <begin position="7"/>
        <end position="219"/>
    </location>
</feature>
<keyword evidence="4 9" id="KW-0227">DNA damage</keyword>
<dbReference type="InterPro" id="IPR003439">
    <property type="entry name" value="ABC_transporter-like_ATP-bd"/>
</dbReference>
<organism evidence="12 13">
    <name type="scientific">Iodidimonas muriae</name>
    <dbReference type="NCBI Taxonomy" id="261467"/>
    <lineage>
        <taxon>Bacteria</taxon>
        <taxon>Pseudomonadati</taxon>
        <taxon>Pseudomonadota</taxon>
        <taxon>Alphaproteobacteria</taxon>
        <taxon>Iodidimonadales</taxon>
        <taxon>Iodidimonadaceae</taxon>
        <taxon>Iodidimonas</taxon>
    </lineage>
</organism>
<dbReference type="Gene3D" id="3.40.50.300">
    <property type="entry name" value="P-loop containing nucleotide triphosphate hydrolases"/>
    <property type="match status" value="2"/>
</dbReference>
<evidence type="ECO:0000256" key="4">
    <source>
        <dbReference type="ARBA" id="ARBA00022763"/>
    </source>
</evidence>
<dbReference type="InterPro" id="IPR027417">
    <property type="entry name" value="P-loop_NTPase"/>
</dbReference>
<evidence type="ECO:0000256" key="2">
    <source>
        <dbReference type="ARBA" id="ARBA00022737"/>
    </source>
</evidence>
<keyword evidence="3 9" id="KW-0547">Nucleotide-binding</keyword>
<evidence type="ECO:0000313" key="13">
    <source>
        <dbReference type="Proteomes" id="UP000602381"/>
    </source>
</evidence>
<evidence type="ECO:0000256" key="5">
    <source>
        <dbReference type="ARBA" id="ARBA00022801"/>
    </source>
</evidence>
<feature type="compositionally biased region" description="Polar residues" evidence="10">
    <location>
        <begin position="497"/>
        <end position="507"/>
    </location>
</feature>
<gene>
    <name evidence="9" type="primary">uup</name>
    <name evidence="12" type="ORF">GCM10007972_26710</name>
</gene>
<evidence type="ECO:0000256" key="9">
    <source>
        <dbReference type="HAMAP-Rule" id="MF_00848"/>
    </source>
</evidence>
<proteinExistence type="inferred from homology"/>
<dbReference type="Pfam" id="PF16326">
    <property type="entry name" value="ABC_tran_CTD"/>
    <property type="match status" value="1"/>
</dbReference>
<dbReference type="Pfam" id="PF00005">
    <property type="entry name" value="ABC_tran"/>
    <property type="match status" value="2"/>
</dbReference>
<evidence type="ECO:0000256" key="1">
    <source>
        <dbReference type="ARBA" id="ARBA00022490"/>
    </source>
</evidence>
<accession>A0ABQ2LGB6</accession>
<evidence type="ECO:0000256" key="3">
    <source>
        <dbReference type="ARBA" id="ARBA00022741"/>
    </source>
</evidence>
<evidence type="ECO:0000256" key="6">
    <source>
        <dbReference type="ARBA" id="ARBA00022840"/>
    </source>
</evidence>
<keyword evidence="1 9" id="KW-0963">Cytoplasm</keyword>
<dbReference type="EMBL" id="BMOV01000014">
    <property type="protein sequence ID" value="GGO17007.1"/>
    <property type="molecule type" value="Genomic_DNA"/>
</dbReference>
<dbReference type="RefSeq" id="WP_150006335.1">
    <property type="nucleotide sequence ID" value="NZ_BMOV01000014.1"/>
</dbReference>
<dbReference type="Gene3D" id="1.10.287.380">
    <property type="entry name" value="Valyl-tRNA synthetase, C-terminal domain"/>
    <property type="match status" value="1"/>
</dbReference>
<comment type="subcellular location">
    <subcellularLocation>
        <location evidence="9">Cytoplasm</location>
    </subcellularLocation>
    <text evidence="9">Associates with ribosomes.</text>
</comment>
<comment type="catalytic activity">
    <reaction evidence="9">
        <text>ATP + H2O = ADP + phosphate + H(+)</text>
        <dbReference type="Rhea" id="RHEA:13065"/>
        <dbReference type="ChEBI" id="CHEBI:15377"/>
        <dbReference type="ChEBI" id="CHEBI:15378"/>
        <dbReference type="ChEBI" id="CHEBI:30616"/>
        <dbReference type="ChEBI" id="CHEBI:43474"/>
        <dbReference type="ChEBI" id="CHEBI:456216"/>
    </reaction>
</comment>
<dbReference type="SUPFAM" id="SSF52540">
    <property type="entry name" value="P-loop containing nucleoside triphosphate hydrolases"/>
    <property type="match status" value="2"/>
</dbReference>
<keyword evidence="7 9" id="KW-0238">DNA-binding</keyword>
<feature type="coiled-coil region" evidence="9">
    <location>
        <begin position="540"/>
        <end position="608"/>
    </location>
</feature>
<dbReference type="InterPro" id="IPR003593">
    <property type="entry name" value="AAA+_ATPase"/>
</dbReference>
<dbReference type="PANTHER" id="PTHR42855">
    <property type="entry name" value="ABC TRANSPORTER ATP-BINDING SUBUNIT"/>
    <property type="match status" value="1"/>
</dbReference>
<keyword evidence="6 9" id="KW-0067">ATP-binding</keyword>
<keyword evidence="8 9" id="KW-0234">DNA repair</keyword>
<evidence type="ECO:0000256" key="7">
    <source>
        <dbReference type="ARBA" id="ARBA00023125"/>
    </source>
</evidence>
<dbReference type="PROSITE" id="PS50893">
    <property type="entry name" value="ABC_TRANSPORTER_2"/>
    <property type="match status" value="2"/>
</dbReference>
<dbReference type="InterPro" id="IPR037118">
    <property type="entry name" value="Val-tRNA_synth_C_sf"/>
</dbReference>
<sequence length="608" mass="66917">MAPPPLLTLAGLRLELGAQTLFSGIDLAIGPSDRLCLLGRNGAGKSTLLKIIAGIIEADGGERFVRPGISIAYLPQEPDLGRYDRLFDYVAAGLPSSEADAAFRVEAALAEVNLPADANPRTLSGGEQRRAAIARAFLGEPDVLLLDEPTNHLDLPTIEWLEGRLAAFRGAIIVISHDRAFLSRLASACLWLDRGVVKRLERGFAAFEEWIEQEYARDATETAKLDKLIAEETRWSREGISARRTRNQGRLRRLDSLRQERRSRIARSGTAALAAAEGKTSGKLVIEAKSISKSFGERVLLSDFSTRIMRGDRIGIIGPNGAGKSTLLKLLTGEVAPDSGVVRLGTNLEMLLIDQKRDSLDPDLSLWETLTGGSADQVMVRGQPKHVVAYLKDFLFSPAQARGPVRALSGGEKNRLMLARALAKPSNLMILDEPTNDLDMETLDLLQEVLSDYEGTILLVSHDRDFLDRLVTSTIMLDGNGTATEYAGGYTDSLRQAAQAPKTSDPQKPSMRLNAAPASRSPQKPKNPSKRMSFKQKHALEQLPKEMHALEQDISLLEKAIADPQAYSRDPDKFMLASKKLDRCRAELEEKEEQWLALEMLREELENE</sequence>
<keyword evidence="13" id="KW-1185">Reference proteome</keyword>
<dbReference type="PROSITE" id="PS00211">
    <property type="entry name" value="ABC_TRANSPORTER_1"/>
    <property type="match status" value="2"/>
</dbReference>
<dbReference type="InterPro" id="IPR032524">
    <property type="entry name" value="ABC_tran_C"/>
</dbReference>
<comment type="caution">
    <text evidence="12">The sequence shown here is derived from an EMBL/GenBank/DDBJ whole genome shotgun (WGS) entry which is preliminary data.</text>
</comment>
<reference evidence="13" key="1">
    <citation type="journal article" date="2019" name="Int. J. Syst. Evol. Microbiol.">
        <title>The Global Catalogue of Microorganisms (GCM) 10K type strain sequencing project: providing services to taxonomists for standard genome sequencing and annotation.</title>
        <authorList>
            <consortium name="The Broad Institute Genomics Platform"/>
            <consortium name="The Broad Institute Genome Sequencing Center for Infectious Disease"/>
            <person name="Wu L."/>
            <person name="Ma J."/>
        </authorList>
    </citation>
    <scope>NUCLEOTIDE SEQUENCE [LARGE SCALE GENOMIC DNA]</scope>
    <source>
        <strain evidence="13">JCM 17843</strain>
    </source>
</reference>
<dbReference type="InterPro" id="IPR017871">
    <property type="entry name" value="ABC_transporter-like_CS"/>
</dbReference>
<feature type="binding site" evidence="9">
    <location>
        <begin position="39"/>
        <end position="46"/>
    </location>
    <ligand>
        <name>ATP</name>
        <dbReference type="ChEBI" id="CHEBI:30616"/>
        <label>1</label>
    </ligand>
</feature>
<feature type="domain" description="ABC transporter" evidence="11">
    <location>
        <begin position="286"/>
        <end position="504"/>
    </location>
</feature>
<keyword evidence="2 9" id="KW-0677">Repeat</keyword>
<dbReference type="GO" id="GO:0003746">
    <property type="term" value="F:translation elongation factor activity"/>
    <property type="evidence" value="ECO:0007669"/>
    <property type="project" value="UniProtKB-KW"/>
</dbReference>
<protein>
    <recommendedName>
        <fullName evidence="9">ATP-binding protein Uup</fullName>
        <ecNumber evidence="9">3.6.1.-</ecNumber>
    </recommendedName>
</protein>
<keyword evidence="9" id="KW-0175">Coiled coil</keyword>
<keyword evidence="12" id="KW-0251">Elongation factor</keyword>
<evidence type="ECO:0000259" key="11">
    <source>
        <dbReference type="PROSITE" id="PS50893"/>
    </source>
</evidence>
<evidence type="ECO:0000256" key="10">
    <source>
        <dbReference type="SAM" id="MobiDB-lite"/>
    </source>
</evidence>
<dbReference type="EC" id="3.6.1.-" evidence="9"/>
<feature type="binding site" evidence="9">
    <location>
        <begin position="318"/>
        <end position="325"/>
    </location>
    <ligand>
        <name>ATP</name>
        <dbReference type="ChEBI" id="CHEBI:30616"/>
        <label>2</label>
    </ligand>
</feature>
<keyword evidence="5 9" id="KW-0378">Hydrolase</keyword>
<evidence type="ECO:0000256" key="8">
    <source>
        <dbReference type="ARBA" id="ARBA00023204"/>
    </source>
</evidence>
<dbReference type="InterPro" id="IPR043686">
    <property type="entry name" value="Uup"/>
</dbReference>
<evidence type="ECO:0000313" key="12">
    <source>
        <dbReference type="EMBL" id="GGO17007.1"/>
    </source>
</evidence>
<comment type="function">
    <text evidence="9">Probably plays a role in ribosome assembly or function. May be involved in resolution of branched DNA intermediates that result from template switching in postreplication gaps. Binds DNA and has ATPase activity.</text>
</comment>
<dbReference type="InterPro" id="IPR051309">
    <property type="entry name" value="ABCF_ATPase"/>
</dbReference>
<comment type="similarity">
    <text evidence="9">Belongs to the ABC transporter superfamily. ABCF family. Uup subfamily.</text>
</comment>
<name>A0ABQ2LGB6_9PROT</name>